<protein>
    <submittedName>
        <fullName evidence="1">Uncharacterized protein</fullName>
    </submittedName>
</protein>
<evidence type="ECO:0000313" key="1">
    <source>
        <dbReference type="EMBL" id="VVC75428.1"/>
    </source>
</evidence>
<name>A0A5E4PFZ8_9COXI</name>
<sequence>MSNMNPVLPEDVLPDGVDTTAINGKIVRKGTIAAFLANADILENPAATQQQKQQAINTMQELAPAVITIGLHKHVVFRNAQVEQILVDAELSTK</sequence>
<gene>
    <name evidence="1" type="ORF">AQUSIP_07180</name>
</gene>
<dbReference type="AlphaFoldDB" id="A0A5E4PFZ8"/>
<dbReference type="KEGG" id="asip:AQUSIP_07180"/>
<dbReference type="RefSeq" id="WP_148338736.1">
    <property type="nucleotide sequence ID" value="NZ_LR699119.1"/>
</dbReference>
<keyword evidence="2" id="KW-1185">Reference proteome</keyword>
<evidence type="ECO:0000313" key="2">
    <source>
        <dbReference type="Proteomes" id="UP000324194"/>
    </source>
</evidence>
<dbReference type="Proteomes" id="UP000324194">
    <property type="component" value="Chromosome 1"/>
</dbReference>
<dbReference type="OrthoDB" id="1453999at2"/>
<reference evidence="1 2" key="1">
    <citation type="submission" date="2019-08" db="EMBL/GenBank/DDBJ databases">
        <authorList>
            <person name="Guy L."/>
        </authorList>
    </citation>
    <scope>NUCLEOTIDE SEQUENCE [LARGE SCALE GENOMIC DNA]</scope>
    <source>
        <strain evidence="1 2">SGT-108</strain>
    </source>
</reference>
<dbReference type="EMBL" id="LR699119">
    <property type="protein sequence ID" value="VVC75428.1"/>
    <property type="molecule type" value="Genomic_DNA"/>
</dbReference>
<accession>A0A5E4PFZ8</accession>
<proteinExistence type="predicted"/>
<organism evidence="1 2">
    <name type="scientific">Aquicella siphonis</name>
    <dbReference type="NCBI Taxonomy" id="254247"/>
    <lineage>
        <taxon>Bacteria</taxon>
        <taxon>Pseudomonadati</taxon>
        <taxon>Pseudomonadota</taxon>
        <taxon>Gammaproteobacteria</taxon>
        <taxon>Legionellales</taxon>
        <taxon>Coxiellaceae</taxon>
        <taxon>Aquicella</taxon>
    </lineage>
</organism>